<reference evidence="2 3" key="1">
    <citation type="submission" date="2018-10" db="EMBL/GenBank/DDBJ databases">
        <authorList>
            <person name="Jung H.S."/>
            <person name="Jeon C.O."/>
        </authorList>
    </citation>
    <scope>NUCLEOTIDE SEQUENCE [LARGE SCALE GENOMIC DNA]</scope>
    <source>
        <strain evidence="2 3">MA-7-27</strain>
    </source>
</reference>
<evidence type="ECO:0000313" key="2">
    <source>
        <dbReference type="EMBL" id="RMA42502.1"/>
    </source>
</evidence>
<feature type="transmembrane region" description="Helical" evidence="1">
    <location>
        <begin position="68"/>
        <end position="94"/>
    </location>
</feature>
<comment type="caution">
    <text evidence="2">The sequence shown here is derived from an EMBL/GenBank/DDBJ whole genome shotgun (WGS) entry which is preliminary data.</text>
</comment>
<keyword evidence="1" id="KW-0472">Membrane</keyword>
<dbReference type="InterPro" id="IPR017850">
    <property type="entry name" value="Alkaline_phosphatase_core_sf"/>
</dbReference>
<feature type="transmembrane region" description="Helical" evidence="1">
    <location>
        <begin position="114"/>
        <end position="140"/>
    </location>
</feature>
<keyword evidence="3" id="KW-1185">Reference proteome</keyword>
<organism evidence="2 3">
    <name type="scientific">Rhodophyticola porphyridii</name>
    <dbReference type="NCBI Taxonomy" id="1852017"/>
    <lineage>
        <taxon>Bacteria</taxon>
        <taxon>Pseudomonadati</taxon>
        <taxon>Pseudomonadota</taxon>
        <taxon>Alphaproteobacteria</taxon>
        <taxon>Rhodobacterales</taxon>
        <taxon>Roseobacteraceae</taxon>
        <taxon>Rhodophyticola</taxon>
    </lineage>
</organism>
<keyword evidence="1" id="KW-0812">Transmembrane</keyword>
<dbReference type="Gene3D" id="3.40.720.10">
    <property type="entry name" value="Alkaline Phosphatase, subunit A"/>
    <property type="match status" value="1"/>
</dbReference>
<protein>
    <submittedName>
        <fullName evidence="2">Sulfatase</fullName>
    </submittedName>
</protein>
<dbReference type="AlphaFoldDB" id="A0A3L9Y228"/>
<gene>
    <name evidence="2" type="ORF">D9R08_09085</name>
</gene>
<name>A0A3L9Y228_9RHOB</name>
<dbReference type="SUPFAM" id="SSF53649">
    <property type="entry name" value="Alkaline phosphatase-like"/>
    <property type="match status" value="1"/>
</dbReference>
<feature type="transmembrane region" description="Helical" evidence="1">
    <location>
        <begin position="36"/>
        <end position="56"/>
    </location>
</feature>
<dbReference type="OrthoDB" id="1376015at2"/>
<accession>A0A3L9Y228</accession>
<proteinExistence type="predicted"/>
<dbReference type="EMBL" id="RCNT01000004">
    <property type="protein sequence ID" value="RMA42502.1"/>
    <property type="molecule type" value="Genomic_DNA"/>
</dbReference>
<evidence type="ECO:0000313" key="3">
    <source>
        <dbReference type="Proteomes" id="UP000281343"/>
    </source>
</evidence>
<dbReference type="Proteomes" id="UP000281343">
    <property type="component" value="Unassembled WGS sequence"/>
</dbReference>
<sequence>MTLLHSGLRRTLHLLLAALVLHLVLIQPNHPDAMSWGALSVFPLELPAILLALIALGQTRMSGPLRAVLTLVLCLIVLLKTADFISFSALSRGFNPVADLALVDAFLRLLTGTFGWPAALAAVLGAVASLLLLAALIWWATGVWARVNARPVVAGLSGVAAALSTVIAAAEIGQTMGRWTLPFDPPGTAFTARVGVERIEMAQNTLSELRSFRAEAARDPFVDAPGLFGAIDRDVLVIFIESYGRTSFDTPFYAGLHRQTLAGYESRLARLGLAMRSGYLTSPTRGGQSWLAHATFANGLWINNQIGYGAALSSGRESLFHHAANSGFRTATVMPQITLDWPEADRMGFETVLVAADLGYRGLPFNWVTMPDQFTLAALDRLLRSGDDTRRLFAQVALVSSHAPWVPVPDIVPWEDIGDGTIFNAVAASGDPPEVVWRDRERVRAQYRLAVDYSLRAVLEYALRHAAEPPLMIIVGDHQAAEFIALDGRPDVPIHVIGPEPLVARLTEAAPYPGLRPADDATAIPMDRMRDILLNAYFVQSDTGAVN</sequence>
<feature type="transmembrane region" description="Helical" evidence="1">
    <location>
        <begin position="152"/>
        <end position="170"/>
    </location>
</feature>
<keyword evidence="1" id="KW-1133">Transmembrane helix</keyword>
<evidence type="ECO:0000256" key="1">
    <source>
        <dbReference type="SAM" id="Phobius"/>
    </source>
</evidence>